<evidence type="ECO:0000256" key="1">
    <source>
        <dbReference type="SAM" id="SignalP"/>
    </source>
</evidence>
<evidence type="ECO:0000313" key="2">
    <source>
        <dbReference type="EMBL" id="KAF2661951.1"/>
    </source>
</evidence>
<dbReference type="AlphaFoldDB" id="A0A6A6TRI9"/>
<organism evidence="2 3">
    <name type="scientific">Lophiostoma macrostomum CBS 122681</name>
    <dbReference type="NCBI Taxonomy" id="1314788"/>
    <lineage>
        <taxon>Eukaryota</taxon>
        <taxon>Fungi</taxon>
        <taxon>Dikarya</taxon>
        <taxon>Ascomycota</taxon>
        <taxon>Pezizomycotina</taxon>
        <taxon>Dothideomycetes</taxon>
        <taxon>Pleosporomycetidae</taxon>
        <taxon>Pleosporales</taxon>
        <taxon>Lophiostomataceae</taxon>
        <taxon>Lophiostoma</taxon>
    </lineage>
</organism>
<sequence>MLAVLLPILLRLAAALPAAEPTYAPIRECFTGNPDTTSFYLPYIRKFQDYLTEQPARNISHGMGGHLYRQNYTTPDNATVCLQLQTVDWNCLYDLPVTGKGLALVVESIADLCPQKRWSSGETGGPFGFGYYMDIDTGNSYQQSLWAILSTCGGKGVQSACGMVTCQNNETHWYGNPMEDCPANPPATATSFLLE</sequence>
<dbReference type="OrthoDB" id="3792848at2759"/>
<feature type="chain" id="PRO_5025636474" evidence="1">
    <location>
        <begin position="16"/>
        <end position="195"/>
    </location>
</feature>
<dbReference type="EMBL" id="MU004291">
    <property type="protein sequence ID" value="KAF2661951.1"/>
    <property type="molecule type" value="Genomic_DNA"/>
</dbReference>
<accession>A0A6A6TRI9</accession>
<reference evidence="2" key="1">
    <citation type="journal article" date="2020" name="Stud. Mycol.">
        <title>101 Dothideomycetes genomes: a test case for predicting lifestyles and emergence of pathogens.</title>
        <authorList>
            <person name="Haridas S."/>
            <person name="Albert R."/>
            <person name="Binder M."/>
            <person name="Bloem J."/>
            <person name="Labutti K."/>
            <person name="Salamov A."/>
            <person name="Andreopoulos B."/>
            <person name="Baker S."/>
            <person name="Barry K."/>
            <person name="Bills G."/>
            <person name="Bluhm B."/>
            <person name="Cannon C."/>
            <person name="Castanera R."/>
            <person name="Culley D."/>
            <person name="Daum C."/>
            <person name="Ezra D."/>
            <person name="Gonzalez J."/>
            <person name="Henrissat B."/>
            <person name="Kuo A."/>
            <person name="Liang C."/>
            <person name="Lipzen A."/>
            <person name="Lutzoni F."/>
            <person name="Magnuson J."/>
            <person name="Mondo S."/>
            <person name="Nolan M."/>
            <person name="Ohm R."/>
            <person name="Pangilinan J."/>
            <person name="Park H.-J."/>
            <person name="Ramirez L."/>
            <person name="Alfaro M."/>
            <person name="Sun H."/>
            <person name="Tritt A."/>
            <person name="Yoshinaga Y."/>
            <person name="Zwiers L.-H."/>
            <person name="Turgeon B."/>
            <person name="Goodwin S."/>
            <person name="Spatafora J."/>
            <person name="Crous P."/>
            <person name="Grigoriev I."/>
        </authorList>
    </citation>
    <scope>NUCLEOTIDE SEQUENCE</scope>
    <source>
        <strain evidence="2">CBS 122681</strain>
    </source>
</reference>
<keyword evidence="3" id="KW-1185">Reference proteome</keyword>
<name>A0A6A6TRI9_9PLEO</name>
<evidence type="ECO:0000313" key="3">
    <source>
        <dbReference type="Proteomes" id="UP000799324"/>
    </source>
</evidence>
<gene>
    <name evidence="2" type="ORF">K491DRAFT_753502</name>
</gene>
<keyword evidence="1" id="KW-0732">Signal</keyword>
<proteinExistence type="predicted"/>
<dbReference type="Proteomes" id="UP000799324">
    <property type="component" value="Unassembled WGS sequence"/>
</dbReference>
<feature type="signal peptide" evidence="1">
    <location>
        <begin position="1"/>
        <end position="15"/>
    </location>
</feature>
<protein>
    <submittedName>
        <fullName evidence="2">Uncharacterized protein</fullName>
    </submittedName>
</protein>